<dbReference type="InterPro" id="IPR012318">
    <property type="entry name" value="HTH_CRP"/>
</dbReference>
<keyword evidence="3" id="KW-0804">Transcription</keyword>
<evidence type="ECO:0000256" key="3">
    <source>
        <dbReference type="ARBA" id="ARBA00023163"/>
    </source>
</evidence>
<dbReference type="InterPro" id="IPR050397">
    <property type="entry name" value="Env_Response_Regulators"/>
</dbReference>
<name>A0A5P3A857_9RHOB</name>
<dbReference type="Pfam" id="PF00027">
    <property type="entry name" value="cNMP_binding"/>
    <property type="match status" value="1"/>
</dbReference>
<dbReference type="GO" id="GO:0005829">
    <property type="term" value="C:cytosol"/>
    <property type="evidence" value="ECO:0007669"/>
    <property type="project" value="TreeGrafter"/>
</dbReference>
<dbReference type="InterPro" id="IPR000595">
    <property type="entry name" value="cNMP-bd_dom"/>
</dbReference>
<protein>
    <submittedName>
        <fullName evidence="6">Nitrogen fixation regulation protein FixK</fullName>
    </submittedName>
</protein>
<dbReference type="GO" id="GO:0003677">
    <property type="term" value="F:DNA binding"/>
    <property type="evidence" value="ECO:0007669"/>
    <property type="project" value="UniProtKB-KW"/>
</dbReference>
<evidence type="ECO:0000313" key="6">
    <source>
        <dbReference type="EMBL" id="QEW24906.1"/>
    </source>
</evidence>
<dbReference type="SUPFAM" id="SSF51206">
    <property type="entry name" value="cAMP-binding domain-like"/>
    <property type="match status" value="1"/>
</dbReference>
<dbReference type="SMART" id="SM00419">
    <property type="entry name" value="HTH_CRP"/>
    <property type="match status" value="1"/>
</dbReference>
<evidence type="ECO:0000256" key="1">
    <source>
        <dbReference type="ARBA" id="ARBA00023015"/>
    </source>
</evidence>
<dbReference type="InterPro" id="IPR014710">
    <property type="entry name" value="RmlC-like_jellyroll"/>
</dbReference>
<dbReference type="SUPFAM" id="SSF46785">
    <property type="entry name" value="Winged helix' DNA-binding domain"/>
    <property type="match status" value="1"/>
</dbReference>
<dbReference type="InterPro" id="IPR036390">
    <property type="entry name" value="WH_DNA-bd_sf"/>
</dbReference>
<sequence length="249" mass="27663">MFAEYHSSEKSAALGRVLPTAGPRGISQTLQDTFARHAVTFRDGNTLILEGDECESIYCVLDGWLALSKSLDEGQNQIIDFALPGDIIDPASADGVTSSVMIEALTDGTLAALPYRNWERLTKDWPELARMSHLIEAAKRARRAERMLRLGKGTAEMRVAYALLEFCIRLDSVCEPDIPSFHVPLTQQQLGDYVGLSSVHVCRTMRRLTRNGVLESSDHMDIRILDSQALARLAGVDPDRLKREIIPQI</sequence>
<evidence type="ECO:0000259" key="5">
    <source>
        <dbReference type="PROSITE" id="PS51063"/>
    </source>
</evidence>
<dbReference type="RefSeq" id="WP_160325872.1">
    <property type="nucleotide sequence ID" value="NZ_CP031598.1"/>
</dbReference>
<dbReference type="Proteomes" id="UP000325785">
    <property type="component" value="Chromosome"/>
</dbReference>
<gene>
    <name evidence="6" type="primary">fixK_2</name>
    <name evidence="6" type="ORF">RIdsm_00690</name>
</gene>
<dbReference type="Pfam" id="PF13545">
    <property type="entry name" value="HTH_Crp_2"/>
    <property type="match status" value="1"/>
</dbReference>
<evidence type="ECO:0000313" key="7">
    <source>
        <dbReference type="Proteomes" id="UP000325785"/>
    </source>
</evidence>
<reference evidence="6 7" key="1">
    <citation type="submission" date="2018-08" db="EMBL/GenBank/DDBJ databases">
        <title>Genetic Globetrotter - A new plasmid hitch-hiking vast phylogenetic and geographic distances.</title>
        <authorList>
            <person name="Vollmers J."/>
            <person name="Petersen J."/>
        </authorList>
    </citation>
    <scope>NUCLEOTIDE SEQUENCE [LARGE SCALE GENOMIC DNA]</scope>
    <source>
        <strain evidence="6 7">DSM 26383</strain>
    </source>
</reference>
<dbReference type="Gene3D" id="2.60.120.10">
    <property type="entry name" value="Jelly Rolls"/>
    <property type="match status" value="1"/>
</dbReference>
<evidence type="ECO:0000256" key="2">
    <source>
        <dbReference type="ARBA" id="ARBA00023125"/>
    </source>
</evidence>
<keyword evidence="1" id="KW-0805">Transcription regulation</keyword>
<dbReference type="SMART" id="SM00100">
    <property type="entry name" value="cNMP"/>
    <property type="match status" value="1"/>
</dbReference>
<feature type="domain" description="Cyclic nucleotide-binding" evidence="4">
    <location>
        <begin position="39"/>
        <end position="88"/>
    </location>
</feature>
<proteinExistence type="predicted"/>
<dbReference type="EMBL" id="CP031598">
    <property type="protein sequence ID" value="QEW24906.1"/>
    <property type="molecule type" value="Genomic_DNA"/>
</dbReference>
<dbReference type="InterPro" id="IPR036388">
    <property type="entry name" value="WH-like_DNA-bd_sf"/>
</dbReference>
<evidence type="ECO:0000259" key="4">
    <source>
        <dbReference type="PROSITE" id="PS50042"/>
    </source>
</evidence>
<keyword evidence="2" id="KW-0238">DNA-binding</keyword>
<accession>A0A5P3A857</accession>
<dbReference type="PANTHER" id="PTHR24567">
    <property type="entry name" value="CRP FAMILY TRANSCRIPTIONAL REGULATORY PROTEIN"/>
    <property type="match status" value="1"/>
</dbReference>
<dbReference type="KEGG" id="rid:RIdsm_00690"/>
<dbReference type="CDD" id="cd00038">
    <property type="entry name" value="CAP_ED"/>
    <property type="match status" value="1"/>
</dbReference>
<dbReference type="PANTHER" id="PTHR24567:SF75">
    <property type="entry name" value="FUMARATE AND NITRATE REDUCTION REGULATORY PROTEIN"/>
    <property type="match status" value="1"/>
</dbReference>
<feature type="domain" description="HTH crp-type" evidence="5">
    <location>
        <begin position="153"/>
        <end position="228"/>
    </location>
</feature>
<dbReference type="GO" id="GO:0003700">
    <property type="term" value="F:DNA-binding transcription factor activity"/>
    <property type="evidence" value="ECO:0007669"/>
    <property type="project" value="TreeGrafter"/>
</dbReference>
<dbReference type="InterPro" id="IPR018490">
    <property type="entry name" value="cNMP-bd_dom_sf"/>
</dbReference>
<dbReference type="PROSITE" id="PS50042">
    <property type="entry name" value="CNMP_BINDING_3"/>
    <property type="match status" value="1"/>
</dbReference>
<dbReference type="Gene3D" id="1.10.10.10">
    <property type="entry name" value="Winged helix-like DNA-binding domain superfamily/Winged helix DNA-binding domain"/>
    <property type="match status" value="1"/>
</dbReference>
<dbReference type="PROSITE" id="PS51063">
    <property type="entry name" value="HTH_CRP_2"/>
    <property type="match status" value="1"/>
</dbReference>
<dbReference type="AlphaFoldDB" id="A0A5P3A857"/>
<organism evidence="6 7">
    <name type="scientific">Roseovarius indicus</name>
    <dbReference type="NCBI Taxonomy" id="540747"/>
    <lineage>
        <taxon>Bacteria</taxon>
        <taxon>Pseudomonadati</taxon>
        <taxon>Pseudomonadota</taxon>
        <taxon>Alphaproteobacteria</taxon>
        <taxon>Rhodobacterales</taxon>
        <taxon>Roseobacteraceae</taxon>
        <taxon>Roseovarius</taxon>
    </lineage>
</organism>